<dbReference type="GO" id="GO:0033353">
    <property type="term" value="P:S-adenosylmethionine cycle"/>
    <property type="evidence" value="ECO:0007669"/>
    <property type="project" value="TreeGrafter"/>
</dbReference>
<feature type="binding site" evidence="5">
    <location>
        <begin position="264"/>
        <end position="269"/>
    </location>
    <ligand>
        <name>NAD(+)</name>
        <dbReference type="ChEBI" id="CHEBI:57540"/>
    </ligand>
</feature>
<evidence type="ECO:0000256" key="5">
    <source>
        <dbReference type="HAMAP-Rule" id="MF_00563"/>
    </source>
</evidence>
<feature type="binding site" evidence="7">
    <location>
        <begin position="266"/>
        <end position="271"/>
    </location>
    <ligand>
        <name>NAD(+)</name>
        <dbReference type="ChEBI" id="CHEBI:57540"/>
    </ligand>
</feature>
<evidence type="ECO:0000256" key="4">
    <source>
        <dbReference type="ARBA" id="ARBA00023027"/>
    </source>
</evidence>
<evidence type="ECO:0000256" key="6">
    <source>
        <dbReference type="PIRSR" id="PIRSR001109-1"/>
    </source>
</evidence>
<gene>
    <name evidence="5" type="primary">ahcY</name>
    <name evidence="11" type="ORF">EEW87_004035</name>
</gene>
<dbReference type="EC" id="3.13.2.1" evidence="5"/>
<dbReference type="PANTHER" id="PTHR23420">
    <property type="entry name" value="ADENOSYLHOMOCYSTEINASE"/>
    <property type="match status" value="1"/>
</dbReference>
<dbReference type="SUPFAM" id="SSF52283">
    <property type="entry name" value="Formate/glycerate dehydrogenase catalytic domain-like"/>
    <property type="match status" value="1"/>
</dbReference>
<feature type="domain" description="S-adenosyl-L-homocysteine hydrolase NAD binding" evidence="10">
    <location>
        <begin position="235"/>
        <end position="397"/>
    </location>
</feature>
<comment type="pathway">
    <text evidence="5 8">Amino-acid biosynthesis; L-homocysteine biosynthesis; L-homocysteine from S-adenosyl-L-homocysteine: step 1/1.</text>
</comment>
<proteinExistence type="inferred from homology"/>
<dbReference type="GO" id="GO:0004013">
    <property type="term" value="F:adenosylhomocysteinase activity"/>
    <property type="evidence" value="ECO:0007669"/>
    <property type="project" value="UniProtKB-UniRule"/>
</dbReference>
<dbReference type="FunFam" id="3.40.50.720:FF:000004">
    <property type="entry name" value="Adenosylhomocysteinase"/>
    <property type="match status" value="1"/>
</dbReference>
<dbReference type="AlphaFoldDB" id="A0A650GE21"/>
<dbReference type="Gene3D" id="3.40.50.720">
    <property type="entry name" value="NAD(P)-binding Rossmann-like Domain"/>
    <property type="match status" value="1"/>
</dbReference>
<comment type="similarity">
    <text evidence="1 5 9">Belongs to the adenosylhomocysteinase family.</text>
</comment>
<evidence type="ECO:0000256" key="8">
    <source>
        <dbReference type="RuleBase" id="RU000548"/>
    </source>
</evidence>
<dbReference type="InterPro" id="IPR042172">
    <property type="entry name" value="Adenosylhomocyst_ase-like_sf"/>
</dbReference>
<keyword evidence="5" id="KW-0963">Cytoplasm</keyword>
<comment type="subcellular location">
    <subcellularLocation>
        <location evidence="5">Cytoplasm</location>
    </subcellularLocation>
</comment>
<feature type="binding site" evidence="5 7">
    <location>
        <begin position="201"/>
        <end position="203"/>
    </location>
    <ligand>
        <name>NAD(+)</name>
        <dbReference type="ChEBI" id="CHEBI:57540"/>
    </ligand>
</feature>
<dbReference type="Pfam" id="PF05221">
    <property type="entry name" value="AdoHcyase"/>
    <property type="match status" value="1"/>
</dbReference>
<evidence type="ECO:0000256" key="2">
    <source>
        <dbReference type="ARBA" id="ARBA00022563"/>
    </source>
</evidence>
<accession>A0A650GE21</accession>
<keyword evidence="2 5" id="KW-0554">One-carbon metabolism</keyword>
<dbReference type="GeneID" id="59160314"/>
<feature type="binding site" evidence="5 6">
    <location>
        <position position="55"/>
    </location>
    <ligand>
        <name>substrate</name>
    </ligand>
</feature>
<dbReference type="SMART" id="SM00996">
    <property type="entry name" value="AdoHcyase"/>
    <property type="match status" value="1"/>
</dbReference>
<feature type="binding site" evidence="5 6">
    <location>
        <position position="234"/>
    </location>
    <ligand>
        <name>substrate</name>
    </ligand>
</feature>
<organism evidence="11 12">
    <name type="scientific">Janibacter melonis</name>
    <dbReference type="NCBI Taxonomy" id="262209"/>
    <lineage>
        <taxon>Bacteria</taxon>
        <taxon>Bacillati</taxon>
        <taxon>Actinomycetota</taxon>
        <taxon>Actinomycetes</taxon>
        <taxon>Micrococcales</taxon>
        <taxon>Intrasporangiaceae</taxon>
        <taxon>Janibacter</taxon>
    </lineage>
</organism>
<dbReference type="InterPro" id="IPR015878">
    <property type="entry name" value="Ado_hCys_hydrolase_NAD-bd"/>
</dbReference>
<dbReference type="SUPFAM" id="SSF51735">
    <property type="entry name" value="NAD(P)-binding Rossmann-fold domains"/>
    <property type="match status" value="1"/>
</dbReference>
<keyword evidence="3 5" id="KW-0378">Hydrolase</keyword>
<dbReference type="InterPro" id="IPR036291">
    <property type="entry name" value="NAD(P)-bd_dom_sf"/>
</dbReference>
<evidence type="ECO:0000256" key="7">
    <source>
        <dbReference type="PIRSR" id="PIRSR001109-2"/>
    </source>
</evidence>
<feature type="binding site" evidence="5 7">
    <location>
        <begin position="343"/>
        <end position="345"/>
    </location>
    <ligand>
        <name>NAD(+)</name>
        <dbReference type="ChEBI" id="CHEBI:57540"/>
    </ligand>
</feature>
<dbReference type="NCBIfam" id="TIGR00936">
    <property type="entry name" value="ahcY"/>
    <property type="match status" value="1"/>
</dbReference>
<dbReference type="Proteomes" id="UP000271708">
    <property type="component" value="Chromosome"/>
</dbReference>
<dbReference type="RefSeq" id="WP_123091100.1">
    <property type="nucleotide sequence ID" value="NZ_BAAAKD010000028.1"/>
</dbReference>
<evidence type="ECO:0000256" key="9">
    <source>
        <dbReference type="RuleBase" id="RU004166"/>
    </source>
</evidence>
<evidence type="ECO:0000313" key="11">
    <source>
        <dbReference type="EMBL" id="QGX08224.1"/>
    </source>
</evidence>
<dbReference type="EMBL" id="CP044548">
    <property type="protein sequence ID" value="QGX08224.1"/>
    <property type="molecule type" value="Genomic_DNA"/>
</dbReference>
<dbReference type="PROSITE" id="PS00739">
    <property type="entry name" value="ADOHCYASE_2"/>
    <property type="match status" value="1"/>
</dbReference>
<dbReference type="InterPro" id="IPR020082">
    <property type="entry name" value="S-Ado-L-homoCys_hydrolase_CS"/>
</dbReference>
<comment type="function">
    <text evidence="5">May play a key role in the regulation of the intracellular concentration of adenosylhomocysteine.</text>
</comment>
<dbReference type="CDD" id="cd00401">
    <property type="entry name" value="SAHH"/>
    <property type="match status" value="1"/>
</dbReference>
<keyword evidence="4 5" id="KW-0520">NAD</keyword>
<feature type="binding site" evidence="5 6">
    <location>
        <position position="200"/>
    </location>
    <ligand>
        <name>substrate</name>
    </ligand>
</feature>
<dbReference type="PROSITE" id="PS00738">
    <property type="entry name" value="ADOHCYASE_1"/>
    <property type="match status" value="1"/>
</dbReference>
<comment type="cofactor">
    <cofactor evidence="5 7 8">
        <name>NAD(+)</name>
        <dbReference type="ChEBI" id="CHEBI:57540"/>
    </cofactor>
    <text evidence="5 7 8">Binds 1 NAD(+) per subunit.</text>
</comment>
<feature type="binding site" evidence="5 7">
    <location>
        <position position="391"/>
    </location>
    <ligand>
        <name>NAD(+)</name>
        <dbReference type="ChEBI" id="CHEBI:57540"/>
    </ligand>
</feature>
<dbReference type="Pfam" id="PF00670">
    <property type="entry name" value="AdoHcyase_NAD"/>
    <property type="match status" value="1"/>
</dbReference>
<feature type="binding site" evidence="7">
    <location>
        <position position="398"/>
    </location>
    <ligand>
        <name>NAD(+)</name>
        <dbReference type="ChEBI" id="CHEBI:57540"/>
    </ligand>
</feature>
<evidence type="ECO:0000256" key="1">
    <source>
        <dbReference type="ARBA" id="ARBA00007122"/>
    </source>
</evidence>
<dbReference type="GO" id="GO:0005829">
    <property type="term" value="C:cytosol"/>
    <property type="evidence" value="ECO:0007669"/>
    <property type="project" value="TreeGrafter"/>
</dbReference>
<dbReference type="KEGG" id="jme:EEW87_004035"/>
<dbReference type="PIRSF" id="PIRSF001109">
    <property type="entry name" value="Ad_hcy_hydrolase"/>
    <property type="match status" value="1"/>
</dbReference>
<reference evidence="11 12" key="1">
    <citation type="submission" date="2019-09" db="EMBL/GenBank/DDBJ databases">
        <title>Complete Genome Sequence of Janibacter melonis M714 with both human health impact and industrial applications.</title>
        <authorList>
            <person name="Jin M."/>
            <person name="Zhao Q.R."/>
        </authorList>
    </citation>
    <scope>NUCLEOTIDE SEQUENCE [LARGE SCALE GENOMIC DNA]</scope>
    <source>
        <strain evidence="11 12">M714</strain>
    </source>
</reference>
<protein>
    <recommendedName>
        <fullName evidence="5">Adenosylhomocysteinase</fullName>
        <ecNumber evidence="5">3.13.2.1</ecNumber>
    </recommendedName>
    <alternativeName>
        <fullName evidence="5">S-adenosyl-L-homocysteine hydrolase</fullName>
        <shortName evidence="5">AdoHcyase</shortName>
    </alternativeName>
</protein>
<dbReference type="PANTHER" id="PTHR23420:SF0">
    <property type="entry name" value="ADENOSYLHOMOCYSTEINASE"/>
    <property type="match status" value="1"/>
</dbReference>
<feature type="binding site" evidence="5">
    <location>
        <position position="235"/>
    </location>
    <ligand>
        <name>NAD(+)</name>
        <dbReference type="ChEBI" id="CHEBI:57540"/>
    </ligand>
</feature>
<dbReference type="SMART" id="SM00997">
    <property type="entry name" value="AdoHcyase_NAD"/>
    <property type="match status" value="1"/>
</dbReference>
<evidence type="ECO:0000256" key="3">
    <source>
        <dbReference type="ARBA" id="ARBA00022801"/>
    </source>
</evidence>
<feature type="binding site" evidence="5">
    <location>
        <position position="322"/>
    </location>
    <ligand>
        <name>NAD(+)</name>
        <dbReference type="ChEBI" id="CHEBI:57540"/>
    </ligand>
</feature>
<evidence type="ECO:0000313" key="12">
    <source>
        <dbReference type="Proteomes" id="UP000271708"/>
    </source>
</evidence>
<dbReference type="NCBIfam" id="NF004005">
    <property type="entry name" value="PRK05476.2-3"/>
    <property type="match status" value="1"/>
</dbReference>
<feature type="binding site" evidence="5 6">
    <location>
        <position position="230"/>
    </location>
    <ligand>
        <name>substrate</name>
    </ligand>
</feature>
<dbReference type="InterPro" id="IPR000043">
    <property type="entry name" value="Adenosylhomocysteinase-like"/>
</dbReference>
<dbReference type="HAMAP" id="MF_00563">
    <property type="entry name" value="AdoHcyase"/>
    <property type="match status" value="1"/>
</dbReference>
<name>A0A650GE21_9MICO</name>
<feature type="binding site" evidence="5 6">
    <location>
        <position position="138"/>
    </location>
    <ligand>
        <name>substrate</name>
    </ligand>
</feature>
<sequence length="477" mass="51972">MSFDYKVADLGLAEAGRHQIRLAEHEMPGLMSLREEYGDSQPLTGARIAGSLHMTVQTAVLIETLTALGAEVRWASCNIYSTQDEAAAAVVVGPHGTADDPQGVPVFAWKGETLEEYWDCTEQILTWPGEGANMILDDGGDATMLVHKGREWEAAGQVPPTTEDDSEEFSVFKALVRRTLEQDAQKWTTVAGEIQGVTEETTTGVHRLYELARAGELLFPAINVNDSVTKSKFDNKYGCRHSVIDGLNRATDVLIAGKVAVVCGYGDVGKGCAEALRGQGARVIVTEVDPICALQAAMEGYQVARLEDLLETADIYITTTGNFDIITAEHMQKMKNKAIVANIGHFDNEIDIAGLAKVPGVVKTEIKAQVHEWTFESGSSIIVLSEGRLFNLGNATGHPSFVMSNSFANQTIAQIELFTKPGEYDKQVYVLPKHLDEKVARLHLDAIGAELTELTKAQAEYIGVDVAGPYKPEHYRY</sequence>
<evidence type="ECO:0000259" key="10">
    <source>
        <dbReference type="SMART" id="SM00997"/>
    </source>
</evidence>
<dbReference type="GO" id="GO:0071269">
    <property type="term" value="P:L-homocysteine biosynthetic process"/>
    <property type="evidence" value="ECO:0007669"/>
    <property type="project" value="UniProtKB-UniRule"/>
</dbReference>
<dbReference type="UniPathway" id="UPA00314">
    <property type="reaction ID" value="UER00076"/>
</dbReference>
<comment type="catalytic activity">
    <reaction evidence="5 8">
        <text>S-adenosyl-L-homocysteine + H2O = L-homocysteine + adenosine</text>
        <dbReference type="Rhea" id="RHEA:21708"/>
        <dbReference type="ChEBI" id="CHEBI:15377"/>
        <dbReference type="ChEBI" id="CHEBI:16335"/>
        <dbReference type="ChEBI" id="CHEBI:57856"/>
        <dbReference type="ChEBI" id="CHEBI:58199"/>
        <dbReference type="EC" id="3.13.2.1"/>
    </reaction>
</comment>
<dbReference type="Gene3D" id="3.40.50.1480">
    <property type="entry name" value="Adenosylhomocysteinase-like"/>
    <property type="match status" value="1"/>
</dbReference>
<feature type="binding site" evidence="5 7">
    <location>
        <position position="287"/>
    </location>
    <ligand>
        <name>NAD(+)</name>
        <dbReference type="ChEBI" id="CHEBI:57540"/>
    </ligand>
</feature>
<dbReference type="GO" id="GO:0006730">
    <property type="term" value="P:one-carbon metabolic process"/>
    <property type="evidence" value="ECO:0007669"/>
    <property type="project" value="UniProtKB-UniRule"/>
</dbReference>